<dbReference type="GO" id="GO:0004180">
    <property type="term" value="F:carboxypeptidase activity"/>
    <property type="evidence" value="ECO:0007669"/>
    <property type="project" value="UniProtKB-KW"/>
</dbReference>
<protein>
    <submittedName>
        <fullName evidence="1">Carboxypeptidase-like regulatory domain-containing protein</fullName>
    </submittedName>
</protein>
<evidence type="ECO:0000313" key="2">
    <source>
        <dbReference type="Proteomes" id="UP000598820"/>
    </source>
</evidence>
<dbReference type="AlphaFoldDB" id="A0A927ANX5"/>
<accession>A0A927ANX5</accession>
<dbReference type="Gene3D" id="2.60.40.1120">
    <property type="entry name" value="Carboxypeptidase-like, regulatory domain"/>
    <property type="match status" value="1"/>
</dbReference>
<name>A0A927ANX5_9BACT</name>
<comment type="caution">
    <text evidence="1">The sequence shown here is derived from an EMBL/GenBank/DDBJ whole genome shotgun (WGS) entry which is preliminary data.</text>
</comment>
<organism evidence="1 2">
    <name type="scientific">Spirosoma profusum</name>
    <dbReference type="NCBI Taxonomy" id="2771354"/>
    <lineage>
        <taxon>Bacteria</taxon>
        <taxon>Pseudomonadati</taxon>
        <taxon>Bacteroidota</taxon>
        <taxon>Cytophagia</taxon>
        <taxon>Cytophagales</taxon>
        <taxon>Cytophagaceae</taxon>
        <taxon>Spirosoma</taxon>
    </lineage>
</organism>
<dbReference type="EMBL" id="JACWZY010000017">
    <property type="protein sequence ID" value="MBD2702809.1"/>
    <property type="molecule type" value="Genomic_DNA"/>
</dbReference>
<reference evidence="1" key="1">
    <citation type="submission" date="2020-09" db="EMBL/GenBank/DDBJ databases">
        <authorList>
            <person name="Kim M.K."/>
        </authorList>
    </citation>
    <scope>NUCLEOTIDE SEQUENCE</scope>
    <source>
        <strain evidence="1">BT702</strain>
    </source>
</reference>
<sequence>MNTINLLPSITLLRRLKLLPNALNNVPFRIRLGLFTLLIFSQLVVRAQSTANPGTISGKITDKSTGQGVPFASVAVKGKAVGTQADVDGNFQLQLRQPADTLVISALGYQLAKAAVTTSTLNVAIEPAASMLTEVVVRAGENPAFRILRAVHEHRKQNDYSQLRGYEYVAYSQLGISINQLDDRFRQRKPIRAILEALEKKQGGKKAAELPVFLSETISRLYARQHPQRTKEQILKTNINSVGITDDSYVAQFTGAGFNTLNFYKNQVGLFSKEFISPLADGGRSAYTYFLADTTQIGQHTCYGIDFDPKNERDLVFRGKMWIDTLSYALVRIEAKVGKIANINFINQIDIEQTYEVAGQYWLPESTHVSAQVGELVSHTFGAKVDFLTTVRQPLVNQPKDVDFFVTEIELADDRAQSPADYWPAQREQTDLSKQFDQTRALLDTVRNLSIVRTYTKVGQFLLNGGNLPLMRGVDIGSLYSLWARNSVEGNRLRLGLQTNNMFSRNWQLSAYGAYGTRDKIWKTGWEVNFIPNRRPMTLITLRHSYELEQLGLRQEDLVDNSFFRITSRFGKYRQAYYQRETALTAQRDLGPDFTQTVGVRLRNMRSVIPTFSNQVDEPYNPAFSGLNIQSNELFLETRYAPGRLPSRRITNRKIRRRPTEAAPIVTLRYTLGNAETPDKQFGTYHKWQIQLDHALRWGILGRTQYTVRAGYTPSTLPYPLLEAHLGNQTPFYNRNAFNLMNYAEFVSDRYVSVAVEHKFEGLITNRLPIIRRLGWRSFVTGKVLWGSLSDSNRELLVVNDGGAKGTLPVHALRQVPYAEVGYGFENVLKVLRVEAMHRLTYRQNPNVTPFAVKLSFQFSL</sequence>
<dbReference type="Proteomes" id="UP000598820">
    <property type="component" value="Unassembled WGS sequence"/>
</dbReference>
<dbReference type="RefSeq" id="WP_190888653.1">
    <property type="nucleotide sequence ID" value="NZ_JACWZY010000017.1"/>
</dbReference>
<gene>
    <name evidence="1" type="ORF">IC229_19335</name>
</gene>
<keyword evidence="1" id="KW-0121">Carboxypeptidase</keyword>
<dbReference type="SUPFAM" id="SSF49464">
    <property type="entry name" value="Carboxypeptidase regulatory domain-like"/>
    <property type="match status" value="1"/>
</dbReference>
<dbReference type="Pfam" id="PF18939">
    <property type="entry name" value="DUF5686"/>
    <property type="match status" value="1"/>
</dbReference>
<keyword evidence="1" id="KW-0378">Hydrolase</keyword>
<dbReference type="Gene3D" id="2.50.20.10">
    <property type="entry name" value="Lipoprotein localisation LolA/LolB/LppX"/>
    <property type="match status" value="1"/>
</dbReference>
<dbReference type="Pfam" id="PF13715">
    <property type="entry name" value="CarbopepD_reg_2"/>
    <property type="match status" value="1"/>
</dbReference>
<dbReference type="InterPro" id="IPR043741">
    <property type="entry name" value="DUF5686"/>
</dbReference>
<keyword evidence="2" id="KW-1185">Reference proteome</keyword>
<keyword evidence="1" id="KW-0645">Protease</keyword>
<proteinExistence type="predicted"/>
<evidence type="ECO:0000313" key="1">
    <source>
        <dbReference type="EMBL" id="MBD2702809.1"/>
    </source>
</evidence>
<dbReference type="InterPro" id="IPR008969">
    <property type="entry name" value="CarboxyPept-like_regulatory"/>
</dbReference>